<evidence type="ECO:0000313" key="3">
    <source>
        <dbReference type="Proteomes" id="UP000272474"/>
    </source>
</evidence>
<evidence type="ECO:0000313" key="2">
    <source>
        <dbReference type="EMBL" id="RKN41708.1"/>
    </source>
</evidence>
<reference evidence="2 3" key="1">
    <citation type="journal article" date="2014" name="Int. J. Syst. Evol. Microbiol.">
        <title>Streptomyces hoynatensis sp. nov., isolated from deep marine sediment.</title>
        <authorList>
            <person name="Veyisoglu A."/>
            <person name="Sahin N."/>
        </authorList>
    </citation>
    <scope>NUCLEOTIDE SEQUENCE [LARGE SCALE GENOMIC DNA]</scope>
    <source>
        <strain evidence="2 3">KCTC 29097</strain>
    </source>
</reference>
<keyword evidence="1" id="KW-0472">Membrane</keyword>
<organism evidence="2 3">
    <name type="scientific">Streptomyces hoynatensis</name>
    <dbReference type="NCBI Taxonomy" id="1141874"/>
    <lineage>
        <taxon>Bacteria</taxon>
        <taxon>Bacillati</taxon>
        <taxon>Actinomycetota</taxon>
        <taxon>Actinomycetes</taxon>
        <taxon>Kitasatosporales</taxon>
        <taxon>Streptomycetaceae</taxon>
        <taxon>Streptomyces</taxon>
    </lineage>
</organism>
<dbReference type="EMBL" id="RBAL01000007">
    <property type="protein sequence ID" value="RKN41708.1"/>
    <property type="molecule type" value="Genomic_DNA"/>
</dbReference>
<keyword evidence="3" id="KW-1185">Reference proteome</keyword>
<sequence>MHADPAAPAAGPAQGGLPQGPVIAGVVGAVIALIGSFLAWSTIDGGELGSESSSGMKGDGLWTLIAAIVAAGLFGAAYLTRKHLYVLVSLVPSAVLLIVAVLNFASPDRAARADLEDQGADSASIDELLDAFDVSAGVGVYVTLLGALVALGAGAFLAVRARRA</sequence>
<protein>
    <submittedName>
        <fullName evidence="2">Uncharacterized protein</fullName>
    </submittedName>
</protein>
<feature type="transmembrane region" description="Helical" evidence="1">
    <location>
        <begin position="22"/>
        <end position="40"/>
    </location>
</feature>
<accession>A0A3A9Z0A5</accession>
<dbReference type="Proteomes" id="UP000272474">
    <property type="component" value="Unassembled WGS sequence"/>
</dbReference>
<proteinExistence type="predicted"/>
<dbReference type="AlphaFoldDB" id="A0A3A9Z0A5"/>
<comment type="caution">
    <text evidence="2">The sequence shown here is derived from an EMBL/GenBank/DDBJ whole genome shotgun (WGS) entry which is preliminary data.</text>
</comment>
<keyword evidence="1" id="KW-1133">Transmembrane helix</keyword>
<keyword evidence="1" id="KW-0812">Transmembrane</keyword>
<name>A0A3A9Z0A5_9ACTN</name>
<feature type="transmembrane region" description="Helical" evidence="1">
    <location>
        <begin position="60"/>
        <end position="79"/>
    </location>
</feature>
<feature type="transmembrane region" description="Helical" evidence="1">
    <location>
        <begin position="84"/>
        <end position="105"/>
    </location>
</feature>
<gene>
    <name evidence="2" type="ORF">D7294_14630</name>
</gene>
<evidence type="ECO:0000256" key="1">
    <source>
        <dbReference type="SAM" id="Phobius"/>
    </source>
</evidence>
<feature type="transmembrane region" description="Helical" evidence="1">
    <location>
        <begin position="138"/>
        <end position="159"/>
    </location>
</feature>